<keyword evidence="2" id="KW-1185">Reference proteome</keyword>
<comment type="caution">
    <text evidence="1">The sequence shown here is derived from an EMBL/GenBank/DDBJ whole genome shotgun (WGS) entry which is preliminary data.</text>
</comment>
<protein>
    <submittedName>
        <fullName evidence="1">Uncharacterized protein</fullName>
    </submittedName>
</protein>
<proteinExistence type="predicted"/>
<evidence type="ECO:0000313" key="1">
    <source>
        <dbReference type="EMBL" id="PPK79839.1"/>
    </source>
</evidence>
<organism evidence="1 2">
    <name type="scientific">Lacrimispora xylanisolvens</name>
    <dbReference type="NCBI Taxonomy" id="384636"/>
    <lineage>
        <taxon>Bacteria</taxon>
        <taxon>Bacillati</taxon>
        <taxon>Bacillota</taxon>
        <taxon>Clostridia</taxon>
        <taxon>Lachnospirales</taxon>
        <taxon>Lachnospiraceae</taxon>
        <taxon>Lacrimispora</taxon>
    </lineage>
</organism>
<reference evidence="1 2" key="1">
    <citation type="submission" date="2018-02" db="EMBL/GenBank/DDBJ databases">
        <title>Genomic Encyclopedia of Archaeal and Bacterial Type Strains, Phase II (KMG-II): from individual species to whole genera.</title>
        <authorList>
            <person name="Goeker M."/>
        </authorList>
    </citation>
    <scope>NUCLEOTIDE SEQUENCE [LARGE SCALE GENOMIC DNA]</scope>
    <source>
        <strain evidence="1 2">DSM 3808</strain>
    </source>
</reference>
<dbReference type="EMBL" id="PTJA01000008">
    <property type="protein sequence ID" value="PPK79839.1"/>
    <property type="molecule type" value="Genomic_DNA"/>
</dbReference>
<dbReference type="AlphaFoldDB" id="A0A2S6HQE8"/>
<sequence>MGEFYGKRIRNSIITIEQVPVYWLAKTQKWLNEN</sequence>
<name>A0A2S6HQE8_9FIRM</name>
<evidence type="ECO:0000313" key="2">
    <source>
        <dbReference type="Proteomes" id="UP000237749"/>
    </source>
</evidence>
<gene>
    <name evidence="1" type="ORF">BXY41_10864</name>
</gene>
<dbReference type="Proteomes" id="UP000237749">
    <property type="component" value="Unassembled WGS sequence"/>
</dbReference>
<accession>A0A2S6HQE8</accession>